<keyword evidence="3" id="KW-1185">Reference proteome</keyword>
<reference evidence="2" key="2">
    <citation type="submission" date="2022-01" db="EMBL/GenBank/DDBJ databases">
        <authorList>
            <person name="Yamashiro T."/>
            <person name="Shiraishi A."/>
            <person name="Satake H."/>
            <person name="Nakayama K."/>
        </authorList>
    </citation>
    <scope>NUCLEOTIDE SEQUENCE</scope>
</reference>
<protein>
    <submittedName>
        <fullName evidence="2">Uncharacterized protein</fullName>
    </submittedName>
</protein>
<dbReference type="Proteomes" id="UP001151760">
    <property type="component" value="Unassembled WGS sequence"/>
</dbReference>
<comment type="caution">
    <text evidence="2">The sequence shown here is derived from an EMBL/GenBank/DDBJ whole genome shotgun (WGS) entry which is preliminary data.</text>
</comment>
<gene>
    <name evidence="2" type="ORF">Tco_0977404</name>
</gene>
<organism evidence="2 3">
    <name type="scientific">Tanacetum coccineum</name>
    <dbReference type="NCBI Taxonomy" id="301880"/>
    <lineage>
        <taxon>Eukaryota</taxon>
        <taxon>Viridiplantae</taxon>
        <taxon>Streptophyta</taxon>
        <taxon>Embryophyta</taxon>
        <taxon>Tracheophyta</taxon>
        <taxon>Spermatophyta</taxon>
        <taxon>Magnoliopsida</taxon>
        <taxon>eudicotyledons</taxon>
        <taxon>Gunneridae</taxon>
        <taxon>Pentapetalae</taxon>
        <taxon>asterids</taxon>
        <taxon>campanulids</taxon>
        <taxon>Asterales</taxon>
        <taxon>Asteraceae</taxon>
        <taxon>Asteroideae</taxon>
        <taxon>Anthemideae</taxon>
        <taxon>Anthemidinae</taxon>
        <taxon>Tanacetum</taxon>
    </lineage>
</organism>
<reference evidence="2" key="1">
    <citation type="journal article" date="2022" name="Int. J. Mol. Sci.">
        <title>Draft Genome of Tanacetum Coccineum: Genomic Comparison of Closely Related Tanacetum-Family Plants.</title>
        <authorList>
            <person name="Yamashiro T."/>
            <person name="Shiraishi A."/>
            <person name="Nakayama K."/>
            <person name="Satake H."/>
        </authorList>
    </citation>
    <scope>NUCLEOTIDE SEQUENCE</scope>
</reference>
<feature type="compositionally biased region" description="Acidic residues" evidence="1">
    <location>
        <begin position="92"/>
        <end position="110"/>
    </location>
</feature>
<evidence type="ECO:0000313" key="3">
    <source>
        <dbReference type="Proteomes" id="UP001151760"/>
    </source>
</evidence>
<evidence type="ECO:0000313" key="2">
    <source>
        <dbReference type="EMBL" id="GJT51247.1"/>
    </source>
</evidence>
<dbReference type="EMBL" id="BQNB010016391">
    <property type="protein sequence ID" value="GJT51247.1"/>
    <property type="molecule type" value="Genomic_DNA"/>
</dbReference>
<proteinExistence type="predicted"/>
<accession>A0ABQ5EKG6</accession>
<sequence length="110" mass="12817">MFYYLQDQIRSHVWSKMDLGEVLVVHRDFLTRPKLHFTSDLLTFTISMANPPPNDLNANLPEDEPVQTEYAPIMLGFAPAMLNILNNNNGWIEEDDEEDMEAEEEDEEEM</sequence>
<feature type="region of interest" description="Disordered" evidence="1">
    <location>
        <begin position="91"/>
        <end position="110"/>
    </location>
</feature>
<name>A0ABQ5EKG6_9ASTR</name>
<evidence type="ECO:0000256" key="1">
    <source>
        <dbReference type="SAM" id="MobiDB-lite"/>
    </source>
</evidence>